<evidence type="ECO:0000313" key="9">
    <source>
        <dbReference type="EMBL" id="EFJ08986.1"/>
    </source>
</evidence>
<dbReference type="OMA" id="CMDLLNM"/>
<dbReference type="PROSITE" id="PS00183">
    <property type="entry name" value="UBC_1"/>
    <property type="match status" value="1"/>
</dbReference>
<proteinExistence type="inferred from homology"/>
<dbReference type="GO" id="GO:0000209">
    <property type="term" value="P:protein polyubiquitination"/>
    <property type="evidence" value="ECO:0000318"/>
    <property type="project" value="GO_Central"/>
</dbReference>
<keyword evidence="10" id="KW-1185">Reference proteome</keyword>
<evidence type="ECO:0000313" key="10">
    <source>
        <dbReference type="Proteomes" id="UP000001514"/>
    </source>
</evidence>
<dbReference type="eggNOG" id="KOG0417">
    <property type="taxonomic scope" value="Eukaryota"/>
</dbReference>
<dbReference type="HOGENOM" id="CLU_030988_13_2_1"/>
<dbReference type="Proteomes" id="UP000001514">
    <property type="component" value="Unassembled WGS sequence"/>
</dbReference>
<dbReference type="PROSITE" id="PS50127">
    <property type="entry name" value="UBC_2"/>
    <property type="match status" value="1"/>
</dbReference>
<evidence type="ECO:0000256" key="2">
    <source>
        <dbReference type="ARBA" id="ARBA00022679"/>
    </source>
</evidence>
<feature type="non-terminal residue" evidence="9">
    <location>
        <position position="1"/>
    </location>
</feature>
<dbReference type="EMBL" id="GL377667">
    <property type="protein sequence ID" value="EFJ08986.1"/>
    <property type="molecule type" value="Genomic_DNA"/>
</dbReference>
<dbReference type="GO" id="GO:0006974">
    <property type="term" value="P:DNA damage response"/>
    <property type="evidence" value="ECO:0000318"/>
    <property type="project" value="GO_Central"/>
</dbReference>
<feature type="active site" description="Glycyl thioester intermediate" evidence="6">
    <location>
        <position position="85"/>
    </location>
</feature>
<keyword evidence="2" id="KW-0808">Transferase</keyword>
<name>D8T2T8_SELML</name>
<dbReference type="KEGG" id="smo:SELMODRAFT_5749"/>
<dbReference type="STRING" id="88036.D8T2T8"/>
<evidence type="ECO:0000256" key="1">
    <source>
        <dbReference type="ARBA" id="ARBA00012486"/>
    </source>
</evidence>
<feature type="domain" description="UBC core" evidence="8">
    <location>
        <begin position="1"/>
        <end position="151"/>
    </location>
</feature>
<dbReference type="InterPro" id="IPR000608">
    <property type="entry name" value="UBC"/>
</dbReference>
<dbReference type="InterPro" id="IPR023313">
    <property type="entry name" value="UBQ-conjugating_AS"/>
</dbReference>
<dbReference type="Gene3D" id="3.10.110.10">
    <property type="entry name" value="Ubiquitin Conjugating Enzyme"/>
    <property type="match status" value="1"/>
</dbReference>
<keyword evidence="3 7" id="KW-0547">Nucleotide-binding</keyword>
<organism evidence="10">
    <name type="scientific">Selaginella moellendorffii</name>
    <name type="common">Spikemoss</name>
    <dbReference type="NCBI Taxonomy" id="88036"/>
    <lineage>
        <taxon>Eukaryota</taxon>
        <taxon>Viridiplantae</taxon>
        <taxon>Streptophyta</taxon>
        <taxon>Embryophyta</taxon>
        <taxon>Tracheophyta</taxon>
        <taxon>Lycopodiopsida</taxon>
        <taxon>Selaginellales</taxon>
        <taxon>Selaginellaceae</taxon>
        <taxon>Selaginella</taxon>
    </lineage>
</organism>
<keyword evidence="4 7" id="KW-0833">Ubl conjugation pathway</keyword>
<keyword evidence="5 7" id="KW-0067">ATP-binding</keyword>
<evidence type="ECO:0000256" key="3">
    <source>
        <dbReference type="ARBA" id="ARBA00022741"/>
    </source>
</evidence>
<evidence type="ECO:0000256" key="4">
    <source>
        <dbReference type="ARBA" id="ARBA00022786"/>
    </source>
</evidence>
<evidence type="ECO:0000256" key="5">
    <source>
        <dbReference type="ARBA" id="ARBA00022840"/>
    </source>
</evidence>
<dbReference type="GO" id="GO:0061631">
    <property type="term" value="F:ubiquitin conjugating enzyme activity"/>
    <property type="evidence" value="ECO:0000318"/>
    <property type="project" value="GO_Central"/>
</dbReference>
<reference evidence="9 10" key="1">
    <citation type="journal article" date="2011" name="Science">
        <title>The Selaginella genome identifies genetic changes associated with the evolution of vascular plants.</title>
        <authorList>
            <person name="Banks J.A."/>
            <person name="Nishiyama T."/>
            <person name="Hasebe M."/>
            <person name="Bowman J.L."/>
            <person name="Gribskov M."/>
            <person name="dePamphilis C."/>
            <person name="Albert V.A."/>
            <person name="Aono N."/>
            <person name="Aoyama T."/>
            <person name="Ambrose B.A."/>
            <person name="Ashton N.W."/>
            <person name="Axtell M.J."/>
            <person name="Barker E."/>
            <person name="Barker M.S."/>
            <person name="Bennetzen J.L."/>
            <person name="Bonawitz N.D."/>
            <person name="Chapple C."/>
            <person name="Cheng C."/>
            <person name="Correa L.G."/>
            <person name="Dacre M."/>
            <person name="DeBarry J."/>
            <person name="Dreyer I."/>
            <person name="Elias M."/>
            <person name="Engstrom E.M."/>
            <person name="Estelle M."/>
            <person name="Feng L."/>
            <person name="Finet C."/>
            <person name="Floyd S.K."/>
            <person name="Frommer W.B."/>
            <person name="Fujita T."/>
            <person name="Gramzow L."/>
            <person name="Gutensohn M."/>
            <person name="Harholt J."/>
            <person name="Hattori M."/>
            <person name="Heyl A."/>
            <person name="Hirai T."/>
            <person name="Hiwatashi Y."/>
            <person name="Ishikawa M."/>
            <person name="Iwata M."/>
            <person name="Karol K.G."/>
            <person name="Koehler B."/>
            <person name="Kolukisaoglu U."/>
            <person name="Kubo M."/>
            <person name="Kurata T."/>
            <person name="Lalonde S."/>
            <person name="Li K."/>
            <person name="Li Y."/>
            <person name="Litt A."/>
            <person name="Lyons E."/>
            <person name="Manning G."/>
            <person name="Maruyama T."/>
            <person name="Michael T.P."/>
            <person name="Mikami K."/>
            <person name="Miyazaki S."/>
            <person name="Morinaga S."/>
            <person name="Murata T."/>
            <person name="Mueller-Roeber B."/>
            <person name="Nelson D.R."/>
            <person name="Obara M."/>
            <person name="Oguri Y."/>
            <person name="Olmstead R.G."/>
            <person name="Onodera N."/>
            <person name="Petersen B.L."/>
            <person name="Pils B."/>
            <person name="Prigge M."/>
            <person name="Rensing S.A."/>
            <person name="Riano-Pachon D.M."/>
            <person name="Roberts A.W."/>
            <person name="Sato Y."/>
            <person name="Scheller H.V."/>
            <person name="Schulz B."/>
            <person name="Schulz C."/>
            <person name="Shakirov E.V."/>
            <person name="Shibagaki N."/>
            <person name="Shinohara N."/>
            <person name="Shippen D.E."/>
            <person name="Soerensen I."/>
            <person name="Sotooka R."/>
            <person name="Sugimoto N."/>
            <person name="Sugita M."/>
            <person name="Sumikawa N."/>
            <person name="Tanurdzic M."/>
            <person name="Theissen G."/>
            <person name="Ulvskov P."/>
            <person name="Wakazuki S."/>
            <person name="Weng J.K."/>
            <person name="Willats W.W."/>
            <person name="Wipf D."/>
            <person name="Wolf P.G."/>
            <person name="Yang L."/>
            <person name="Zimmer A.D."/>
            <person name="Zhu Q."/>
            <person name="Mitros T."/>
            <person name="Hellsten U."/>
            <person name="Loque D."/>
            <person name="Otillar R."/>
            <person name="Salamov A."/>
            <person name="Schmutz J."/>
            <person name="Shapiro H."/>
            <person name="Lindquist E."/>
            <person name="Lucas S."/>
            <person name="Rokhsar D."/>
            <person name="Grigoriev I.V."/>
        </authorList>
    </citation>
    <scope>NUCLEOTIDE SEQUENCE [LARGE SCALE GENOMIC DNA]</scope>
</reference>
<evidence type="ECO:0000256" key="7">
    <source>
        <dbReference type="RuleBase" id="RU362109"/>
    </source>
</evidence>
<dbReference type="GO" id="GO:0005634">
    <property type="term" value="C:nucleus"/>
    <property type="evidence" value="ECO:0000318"/>
    <property type="project" value="GO_Central"/>
</dbReference>
<dbReference type="SUPFAM" id="SSF54495">
    <property type="entry name" value="UBC-like"/>
    <property type="match status" value="1"/>
</dbReference>
<dbReference type="CDD" id="cd23805">
    <property type="entry name" value="UBCc_UBE2T"/>
    <property type="match status" value="1"/>
</dbReference>
<comment type="similarity">
    <text evidence="7">Belongs to the ubiquitin-conjugating enzyme family.</text>
</comment>
<feature type="non-terminal residue" evidence="9">
    <location>
        <position position="155"/>
    </location>
</feature>
<gene>
    <name evidence="9" type="ORF">SELMODRAFT_5749</name>
</gene>
<dbReference type="PANTHER" id="PTHR24067">
    <property type="entry name" value="UBIQUITIN-CONJUGATING ENZYME E2"/>
    <property type="match status" value="1"/>
</dbReference>
<dbReference type="InterPro" id="IPR016135">
    <property type="entry name" value="UBQ-conjugating_enzyme/RWD"/>
</dbReference>
<evidence type="ECO:0000256" key="6">
    <source>
        <dbReference type="PROSITE-ProRule" id="PRU10133"/>
    </source>
</evidence>
<evidence type="ECO:0000259" key="8">
    <source>
        <dbReference type="PROSITE" id="PS50127"/>
    </source>
</evidence>
<dbReference type="Pfam" id="PF00179">
    <property type="entry name" value="UQ_con"/>
    <property type="match status" value="1"/>
</dbReference>
<dbReference type="FunFam" id="3.10.110.10:FF:000041">
    <property type="entry name" value="Ubiquitin-conjugating enzyme E2 T"/>
    <property type="match status" value="1"/>
</dbReference>
<dbReference type="AlphaFoldDB" id="D8T2T8"/>
<protein>
    <recommendedName>
        <fullName evidence="1">E2 ubiquitin-conjugating enzyme</fullName>
        <ecNumber evidence="1">2.3.2.23</ecNumber>
    </recommendedName>
</protein>
<dbReference type="InterPro" id="IPR050113">
    <property type="entry name" value="Ub_conjugating_enzyme"/>
</dbReference>
<dbReference type="OrthoDB" id="9978460at2759"/>
<dbReference type="EC" id="2.3.2.23" evidence="1"/>
<dbReference type="SMART" id="SM00212">
    <property type="entry name" value="UBCc"/>
    <property type="match status" value="1"/>
</dbReference>
<dbReference type="InParanoid" id="D8T2T8"/>
<dbReference type="Gramene" id="EFJ08986">
    <property type="protein sequence ID" value="EFJ08986"/>
    <property type="gene ID" value="SELMODRAFT_5749"/>
</dbReference>
<sequence length="155" mass="17611">RQAARLRKELQLMQSNPPPGACVWPSQDTLTHLQAQIQGPEETVYANGMFFLDIEIPQRYPFEPPSVRFKTPIYHPNIDSGGHICLDLLHMPPNGSWKPSLNIATLLLCIRLLLSEPNPDDGLMSETAAEYKHNRPAFDMKAKQFTEKHATQEHK</sequence>
<dbReference type="GO" id="GO:0005524">
    <property type="term" value="F:ATP binding"/>
    <property type="evidence" value="ECO:0007669"/>
    <property type="project" value="UniProtKB-UniRule"/>
</dbReference>
<accession>D8T2T8</accession>